<gene>
    <name evidence="1" type="ORF">P7680_10275</name>
</gene>
<comment type="caution">
    <text evidence="1">The sequence shown here is derived from an EMBL/GenBank/DDBJ whole genome shotgun (WGS) entry which is preliminary data.</text>
</comment>
<evidence type="ECO:0000313" key="2">
    <source>
        <dbReference type="Proteomes" id="UP001529180"/>
    </source>
</evidence>
<evidence type="ECO:0008006" key="3">
    <source>
        <dbReference type="Google" id="ProtNLM"/>
    </source>
</evidence>
<dbReference type="EMBL" id="JARSBO010000004">
    <property type="protein sequence ID" value="MDG4719382.1"/>
    <property type="molecule type" value="Genomic_DNA"/>
</dbReference>
<name>A0ABT6GBD0_9PROT</name>
<proteinExistence type="predicted"/>
<organism evidence="1 2">
    <name type="scientific">Thalassospira aquimaris</name>
    <dbReference type="NCBI Taxonomy" id="3037796"/>
    <lineage>
        <taxon>Bacteria</taxon>
        <taxon>Pseudomonadati</taxon>
        <taxon>Pseudomonadota</taxon>
        <taxon>Alphaproteobacteria</taxon>
        <taxon>Rhodospirillales</taxon>
        <taxon>Thalassospiraceae</taxon>
        <taxon>Thalassospira</taxon>
    </lineage>
</organism>
<dbReference type="Proteomes" id="UP001529180">
    <property type="component" value="Unassembled WGS sequence"/>
</dbReference>
<accession>A0ABT6GBD0</accession>
<evidence type="ECO:0000313" key="1">
    <source>
        <dbReference type="EMBL" id="MDG4719382.1"/>
    </source>
</evidence>
<protein>
    <recommendedName>
        <fullName evidence="3">DNA-binding protein</fullName>
    </recommendedName>
</protein>
<reference evidence="1 2" key="1">
    <citation type="submission" date="2023-03" db="EMBL/GenBank/DDBJ databases">
        <title>Strain FZY0004 represents a novel species in the genus Thalassospira isolated from seawater.</title>
        <authorList>
            <person name="Fu Z.-Y."/>
        </authorList>
    </citation>
    <scope>NUCLEOTIDE SEQUENCE [LARGE SCALE GENOMIC DNA]</scope>
    <source>
        <strain evidence="1 2">FZY0004</strain>
    </source>
</reference>
<keyword evidence="2" id="KW-1185">Reference proteome</keyword>
<sequence>MSAKKLPEFVPDPRYWTDWQLACRLGCTPQTMHRKIGKLDGFPKKDPEFGWDSIAIEAYFNRRSGLTLSKGSSPEISNDHEKAWEGLVNGSDQTAIC</sequence>
<dbReference type="RefSeq" id="WP_278006824.1">
    <property type="nucleotide sequence ID" value="NZ_JARSBO010000004.1"/>
</dbReference>